<organism evidence="7 8">
    <name type="scientific">Brachionus plicatilis</name>
    <name type="common">Marine rotifer</name>
    <name type="synonym">Brachionus muelleri</name>
    <dbReference type="NCBI Taxonomy" id="10195"/>
    <lineage>
        <taxon>Eukaryota</taxon>
        <taxon>Metazoa</taxon>
        <taxon>Spiralia</taxon>
        <taxon>Gnathifera</taxon>
        <taxon>Rotifera</taxon>
        <taxon>Eurotatoria</taxon>
        <taxon>Monogononta</taxon>
        <taxon>Pseudotrocha</taxon>
        <taxon>Ploima</taxon>
        <taxon>Brachionidae</taxon>
        <taxon>Brachionus</taxon>
    </lineage>
</organism>
<name>A0A3M7SFL8_BRAPC</name>
<evidence type="ECO:0000256" key="1">
    <source>
        <dbReference type="ARBA" id="ARBA00004370"/>
    </source>
</evidence>
<keyword evidence="5" id="KW-0472">Membrane</keyword>
<dbReference type="STRING" id="10195.A0A3M7SFL8"/>
<keyword evidence="6" id="KW-0325">Glycoprotein</keyword>
<dbReference type="EMBL" id="REGN01001448">
    <property type="protein sequence ID" value="RNA34603.1"/>
    <property type="molecule type" value="Genomic_DNA"/>
</dbReference>
<evidence type="ECO:0000256" key="3">
    <source>
        <dbReference type="ARBA" id="ARBA00022692"/>
    </source>
</evidence>
<sequence length="193" mass="22418">MFISTKNGTIFEELVVQTVDNLENIGKVISWNGKNKFDYWESENANKFNGKDGTFNQPFMKREKNLEIFNADMCRSYTMTYLRDNFVNGLSVYDYHFKSDIFSCSNMKKEGFINKKCLGNGSAINKNFSILKNIKPVLFPFIWFDESISVKNYVKDELRKLRFANNVVNSLPLKSNKKITDKHASVVLLDRTN</sequence>
<keyword evidence="8" id="KW-1185">Reference proteome</keyword>
<gene>
    <name evidence="7" type="ORF">BpHYR1_014179</name>
</gene>
<dbReference type="GO" id="GO:0005044">
    <property type="term" value="F:scavenger receptor activity"/>
    <property type="evidence" value="ECO:0007669"/>
    <property type="project" value="TreeGrafter"/>
</dbReference>
<evidence type="ECO:0000256" key="6">
    <source>
        <dbReference type="ARBA" id="ARBA00023180"/>
    </source>
</evidence>
<keyword evidence="4" id="KW-1133">Transmembrane helix</keyword>
<comment type="caution">
    <text evidence="7">The sequence shown here is derived from an EMBL/GenBank/DDBJ whole genome shotgun (WGS) entry which is preliminary data.</text>
</comment>
<dbReference type="OrthoDB" id="195015at2759"/>
<evidence type="ECO:0000256" key="4">
    <source>
        <dbReference type="ARBA" id="ARBA00022989"/>
    </source>
</evidence>
<evidence type="ECO:0000256" key="5">
    <source>
        <dbReference type="ARBA" id="ARBA00023136"/>
    </source>
</evidence>
<dbReference type="GO" id="GO:0016020">
    <property type="term" value="C:membrane"/>
    <property type="evidence" value="ECO:0007669"/>
    <property type="project" value="UniProtKB-SubCell"/>
</dbReference>
<dbReference type="Proteomes" id="UP000276133">
    <property type="component" value="Unassembled WGS sequence"/>
</dbReference>
<protein>
    <submittedName>
        <fullName evidence="7">Lysosome membrane 2</fullName>
    </submittedName>
</protein>
<dbReference type="PANTHER" id="PTHR11923">
    <property type="entry name" value="SCAVENGER RECEPTOR CLASS B TYPE-1 SR-B1"/>
    <property type="match status" value="1"/>
</dbReference>
<reference evidence="7 8" key="1">
    <citation type="journal article" date="2018" name="Sci. Rep.">
        <title>Genomic signatures of local adaptation to the degree of environmental predictability in rotifers.</title>
        <authorList>
            <person name="Franch-Gras L."/>
            <person name="Hahn C."/>
            <person name="Garcia-Roger E.M."/>
            <person name="Carmona M.J."/>
            <person name="Serra M."/>
            <person name="Gomez A."/>
        </authorList>
    </citation>
    <scope>NUCLEOTIDE SEQUENCE [LARGE SCALE GENOMIC DNA]</scope>
    <source>
        <strain evidence="7">HYR1</strain>
    </source>
</reference>
<evidence type="ECO:0000313" key="8">
    <source>
        <dbReference type="Proteomes" id="UP000276133"/>
    </source>
</evidence>
<dbReference type="GO" id="GO:0005737">
    <property type="term" value="C:cytoplasm"/>
    <property type="evidence" value="ECO:0007669"/>
    <property type="project" value="TreeGrafter"/>
</dbReference>
<dbReference type="InterPro" id="IPR002159">
    <property type="entry name" value="CD36_fam"/>
</dbReference>
<evidence type="ECO:0000313" key="7">
    <source>
        <dbReference type="EMBL" id="RNA34603.1"/>
    </source>
</evidence>
<keyword evidence="3" id="KW-0812">Transmembrane</keyword>
<dbReference type="PANTHER" id="PTHR11923:SF51">
    <property type="entry name" value="LYSOSOME MEMBRANE PROTEIN 2"/>
    <property type="match status" value="1"/>
</dbReference>
<dbReference type="AlphaFoldDB" id="A0A3M7SFL8"/>
<accession>A0A3M7SFL8</accession>
<comment type="subcellular location">
    <subcellularLocation>
        <location evidence="1">Membrane</location>
    </subcellularLocation>
</comment>
<dbReference type="Pfam" id="PF01130">
    <property type="entry name" value="CD36"/>
    <property type="match status" value="1"/>
</dbReference>
<comment type="similarity">
    <text evidence="2">Belongs to the CD36 family.</text>
</comment>
<evidence type="ECO:0000256" key="2">
    <source>
        <dbReference type="ARBA" id="ARBA00010532"/>
    </source>
</evidence>
<proteinExistence type="inferred from homology"/>